<keyword evidence="2" id="KW-1185">Reference proteome</keyword>
<proteinExistence type="predicted"/>
<protein>
    <submittedName>
        <fullName evidence="1">Uncharacterized protein</fullName>
    </submittedName>
</protein>
<name>A0A8X6HND5_TRICU</name>
<reference evidence="1" key="1">
    <citation type="submission" date="2020-07" db="EMBL/GenBank/DDBJ databases">
        <title>Multicomponent nature underlies the extraordinary mechanical properties of spider dragline silk.</title>
        <authorList>
            <person name="Kono N."/>
            <person name="Nakamura H."/>
            <person name="Mori M."/>
            <person name="Yoshida Y."/>
            <person name="Ohtoshi R."/>
            <person name="Malay A.D."/>
            <person name="Moran D.A.P."/>
            <person name="Tomita M."/>
            <person name="Numata K."/>
            <person name="Arakawa K."/>
        </authorList>
    </citation>
    <scope>NUCLEOTIDE SEQUENCE</scope>
</reference>
<organism evidence="1 2">
    <name type="scientific">Trichonephila clavata</name>
    <name type="common">Joro spider</name>
    <name type="synonym">Nephila clavata</name>
    <dbReference type="NCBI Taxonomy" id="2740835"/>
    <lineage>
        <taxon>Eukaryota</taxon>
        <taxon>Metazoa</taxon>
        <taxon>Ecdysozoa</taxon>
        <taxon>Arthropoda</taxon>
        <taxon>Chelicerata</taxon>
        <taxon>Arachnida</taxon>
        <taxon>Araneae</taxon>
        <taxon>Araneomorphae</taxon>
        <taxon>Entelegynae</taxon>
        <taxon>Araneoidea</taxon>
        <taxon>Nephilidae</taxon>
        <taxon>Trichonephila</taxon>
    </lineage>
</organism>
<evidence type="ECO:0000313" key="1">
    <source>
        <dbReference type="EMBL" id="GFR06424.1"/>
    </source>
</evidence>
<accession>A0A8X6HND5</accession>
<dbReference type="AlphaFoldDB" id="A0A8X6HND5"/>
<dbReference type="EMBL" id="BMAO01016132">
    <property type="protein sequence ID" value="GFR06424.1"/>
    <property type="molecule type" value="Genomic_DNA"/>
</dbReference>
<dbReference type="Proteomes" id="UP000887116">
    <property type="component" value="Unassembled WGS sequence"/>
</dbReference>
<sequence>MVYSDSKMVKLGKVMSCECYAHSMYLIVCNVLYKKRVDFGEDSVEIESASREEVDISENKELIEDLDKDLEIESIIAPDICMIYV</sequence>
<evidence type="ECO:0000313" key="2">
    <source>
        <dbReference type="Proteomes" id="UP000887116"/>
    </source>
</evidence>
<comment type="caution">
    <text evidence="1">The sequence shown here is derived from an EMBL/GenBank/DDBJ whole genome shotgun (WGS) entry which is preliminary data.</text>
</comment>
<gene>
    <name evidence="1" type="ORF">TNCT_221501</name>
</gene>
<dbReference type="OrthoDB" id="8124016at2759"/>